<dbReference type="InterPro" id="IPR006225">
    <property type="entry name" value="PsdUridine_synth_RluC/D"/>
</dbReference>
<feature type="active site" evidence="3">
    <location>
        <position position="128"/>
    </location>
</feature>
<keyword evidence="7" id="KW-1185">Reference proteome</keyword>
<name>A0A0R2AYQ5_9LACO</name>
<dbReference type="InterPro" id="IPR020103">
    <property type="entry name" value="PsdUridine_synth_cat_dom_sf"/>
</dbReference>
<evidence type="ECO:0000256" key="4">
    <source>
        <dbReference type="RuleBase" id="RU362028"/>
    </source>
</evidence>
<evidence type="ECO:0000259" key="5">
    <source>
        <dbReference type="Pfam" id="PF00849"/>
    </source>
</evidence>
<dbReference type="RefSeq" id="WP_057893504.1">
    <property type="nucleotide sequence ID" value="NZ_AYZQ01000001.1"/>
</dbReference>
<reference evidence="6 7" key="1">
    <citation type="journal article" date="2015" name="Genome Announc.">
        <title>Expanding the biotechnology potential of lactobacilli through comparative genomics of 213 strains and associated genera.</title>
        <authorList>
            <person name="Sun Z."/>
            <person name="Harris H.M."/>
            <person name="McCann A."/>
            <person name="Guo C."/>
            <person name="Argimon S."/>
            <person name="Zhang W."/>
            <person name="Yang X."/>
            <person name="Jeffery I.B."/>
            <person name="Cooney J.C."/>
            <person name="Kagawa T.F."/>
            <person name="Liu W."/>
            <person name="Song Y."/>
            <person name="Salvetti E."/>
            <person name="Wrobel A."/>
            <person name="Rasinkangas P."/>
            <person name="Parkhill J."/>
            <person name="Rea M.C."/>
            <person name="O'Sullivan O."/>
            <person name="Ritari J."/>
            <person name="Douillard F.P."/>
            <person name="Paul Ross R."/>
            <person name="Yang R."/>
            <person name="Briner A.E."/>
            <person name="Felis G.E."/>
            <person name="de Vos W.M."/>
            <person name="Barrangou R."/>
            <person name="Klaenhammer T.R."/>
            <person name="Caufield P.W."/>
            <person name="Cui Y."/>
            <person name="Zhang H."/>
            <person name="O'Toole P.W."/>
        </authorList>
    </citation>
    <scope>NUCLEOTIDE SEQUENCE [LARGE SCALE GENOMIC DNA]</scope>
    <source>
        <strain evidence="6 7">DSM 23927</strain>
    </source>
</reference>
<protein>
    <recommendedName>
        <fullName evidence="4">Pseudouridine synthase</fullName>
        <ecNumber evidence="4">5.4.99.-</ecNumber>
    </recommendedName>
</protein>
<evidence type="ECO:0000256" key="3">
    <source>
        <dbReference type="PIRSR" id="PIRSR606225-1"/>
    </source>
</evidence>
<dbReference type="Gene3D" id="3.30.2350.10">
    <property type="entry name" value="Pseudouridine synthase"/>
    <property type="match status" value="1"/>
</dbReference>
<dbReference type="GO" id="GO:0000455">
    <property type="term" value="P:enzyme-directed rRNA pseudouridine synthesis"/>
    <property type="evidence" value="ECO:0007669"/>
    <property type="project" value="TreeGrafter"/>
</dbReference>
<organism evidence="6 7">
    <name type="scientific">Lacticaseibacillus brantae DSM 23927</name>
    <dbReference type="NCBI Taxonomy" id="1423727"/>
    <lineage>
        <taxon>Bacteria</taxon>
        <taxon>Bacillati</taxon>
        <taxon>Bacillota</taxon>
        <taxon>Bacilli</taxon>
        <taxon>Lactobacillales</taxon>
        <taxon>Lactobacillaceae</taxon>
        <taxon>Lacticaseibacillus</taxon>
    </lineage>
</organism>
<gene>
    <name evidence="6" type="ORF">FC34_GL000182</name>
</gene>
<comment type="caution">
    <text evidence="6">The sequence shown here is derived from an EMBL/GenBank/DDBJ whole genome shotgun (WGS) entry which is preliminary data.</text>
</comment>
<dbReference type="OrthoDB" id="9773999at2"/>
<dbReference type="Pfam" id="PF00849">
    <property type="entry name" value="PseudoU_synth_2"/>
    <property type="match status" value="1"/>
</dbReference>
<feature type="domain" description="Pseudouridine synthase RsuA/RluA-like" evidence="5">
    <location>
        <begin position="86"/>
        <end position="231"/>
    </location>
</feature>
<evidence type="ECO:0000313" key="6">
    <source>
        <dbReference type="EMBL" id="KRM72477.1"/>
    </source>
</evidence>
<accession>A0A0R2AYQ5</accession>
<dbReference type="PANTHER" id="PTHR21600:SF87">
    <property type="entry name" value="RNA PSEUDOURIDYLATE SYNTHASE DOMAIN-CONTAINING PROTEIN 1"/>
    <property type="match status" value="1"/>
</dbReference>
<dbReference type="EC" id="5.4.99.-" evidence="4"/>
<dbReference type="STRING" id="1423727.FC34_GL000182"/>
<evidence type="ECO:0000256" key="1">
    <source>
        <dbReference type="ARBA" id="ARBA00000073"/>
    </source>
</evidence>
<sequence length="276" mass="30811">MHFHQQVITTHAYASVREMLTELLVPKRTQHELRTTHGIMLNSTYRYFNAPVAQGDRVTLDYQDSEPPVYALDPTQIPIVYEDAQLLIVNKPAGIKTHPNQPGENGTALNRIAAYLAPMPAYITHRLDMATSGLLLVAKDPLSQAIINRELATKIMHRQYFAQVSGKLATDGTISEAIGLDPTDKRKRMITPDGLPATTHYQVVAQDDTTTTVYLQLETGRTHQIRVHLAAIGHPIVGDPLYHLQPTGNMQLQAAEMKLLRPFTKELLVVNIPRAF</sequence>
<dbReference type="SUPFAM" id="SSF55120">
    <property type="entry name" value="Pseudouridine synthase"/>
    <property type="match status" value="1"/>
</dbReference>
<dbReference type="InterPro" id="IPR050188">
    <property type="entry name" value="RluA_PseudoU_synthase"/>
</dbReference>
<dbReference type="GO" id="GO:0140098">
    <property type="term" value="F:catalytic activity, acting on RNA"/>
    <property type="evidence" value="ECO:0007669"/>
    <property type="project" value="UniProtKB-ARBA"/>
</dbReference>
<dbReference type="Proteomes" id="UP000051672">
    <property type="component" value="Unassembled WGS sequence"/>
</dbReference>
<dbReference type="PATRIC" id="fig|1423727.3.peg.183"/>
<dbReference type="GO" id="GO:0009982">
    <property type="term" value="F:pseudouridine synthase activity"/>
    <property type="evidence" value="ECO:0007669"/>
    <property type="project" value="InterPro"/>
</dbReference>
<comment type="catalytic activity">
    <reaction evidence="1 4">
        <text>a uridine in RNA = a pseudouridine in RNA</text>
        <dbReference type="Rhea" id="RHEA:48348"/>
        <dbReference type="Rhea" id="RHEA-COMP:12068"/>
        <dbReference type="Rhea" id="RHEA-COMP:12069"/>
        <dbReference type="ChEBI" id="CHEBI:65314"/>
        <dbReference type="ChEBI" id="CHEBI:65315"/>
    </reaction>
</comment>
<evidence type="ECO:0000313" key="7">
    <source>
        <dbReference type="Proteomes" id="UP000051672"/>
    </source>
</evidence>
<dbReference type="GO" id="GO:0003723">
    <property type="term" value="F:RNA binding"/>
    <property type="evidence" value="ECO:0007669"/>
    <property type="project" value="InterPro"/>
</dbReference>
<evidence type="ECO:0000256" key="2">
    <source>
        <dbReference type="ARBA" id="ARBA00010876"/>
    </source>
</evidence>
<dbReference type="InterPro" id="IPR006145">
    <property type="entry name" value="PsdUridine_synth_RsuA/RluA"/>
</dbReference>
<dbReference type="EMBL" id="AYZQ01000001">
    <property type="protein sequence ID" value="KRM72477.1"/>
    <property type="molecule type" value="Genomic_DNA"/>
</dbReference>
<comment type="function">
    <text evidence="4">Responsible for synthesis of pseudouridine from uracil.</text>
</comment>
<dbReference type="PANTHER" id="PTHR21600">
    <property type="entry name" value="MITOCHONDRIAL RNA PSEUDOURIDINE SYNTHASE"/>
    <property type="match status" value="1"/>
</dbReference>
<dbReference type="NCBIfam" id="TIGR00005">
    <property type="entry name" value="rluA_subfam"/>
    <property type="match status" value="1"/>
</dbReference>
<proteinExistence type="inferred from homology"/>
<dbReference type="CDD" id="cd02869">
    <property type="entry name" value="PseudoU_synth_RluA_like"/>
    <property type="match status" value="1"/>
</dbReference>
<dbReference type="AlphaFoldDB" id="A0A0R2AYQ5"/>
<comment type="similarity">
    <text evidence="2 4">Belongs to the pseudouridine synthase RluA family.</text>
</comment>
<keyword evidence="4" id="KW-0413">Isomerase</keyword>